<evidence type="ECO:0000256" key="1">
    <source>
        <dbReference type="SAM" id="Phobius"/>
    </source>
</evidence>
<feature type="transmembrane region" description="Helical" evidence="1">
    <location>
        <begin position="56"/>
        <end position="76"/>
    </location>
</feature>
<feature type="transmembrane region" description="Helical" evidence="1">
    <location>
        <begin position="112"/>
        <end position="129"/>
    </location>
</feature>
<dbReference type="Pfam" id="PF06912">
    <property type="entry name" value="DUF1275"/>
    <property type="match status" value="1"/>
</dbReference>
<dbReference type="PANTHER" id="PTHR37314:SF4">
    <property type="entry name" value="UPF0700 TRANSMEMBRANE PROTEIN YOAK"/>
    <property type="match status" value="1"/>
</dbReference>
<keyword evidence="3" id="KW-1185">Reference proteome</keyword>
<dbReference type="EMBL" id="WTYR01000001">
    <property type="protein sequence ID" value="MXP10873.1"/>
    <property type="molecule type" value="Genomic_DNA"/>
</dbReference>
<feature type="transmembrane region" description="Helical" evidence="1">
    <location>
        <begin position="88"/>
        <end position="106"/>
    </location>
</feature>
<dbReference type="OrthoDB" id="885342at2"/>
<name>A0A6I4U7J4_9SPHN</name>
<sequence>MQRFSPLQRRFAYSVAALAGFVDVTGFLQLDGYFVSFMTGNTTLLARDLATGGHRVLVPALLIAGFVIGVTGGTMLGDRFPHRRKSVVTLLVLGGLVLAAFARAAGQVPVSLALLVLTMGALNTVLSANRGSPVGLTYMTGALVRVGQLVAERIVGKASVSPLPFLLLWGSLLIGAIGGALTTVHYPAIALWVASGLAVLLAIFAAYVQRHSAVSRNAAFS</sequence>
<protein>
    <submittedName>
        <fullName evidence="2">DUF1275 domain-containing protein</fullName>
    </submittedName>
</protein>
<dbReference type="InterPro" id="IPR010699">
    <property type="entry name" value="DUF1275"/>
</dbReference>
<keyword evidence="1" id="KW-0812">Transmembrane</keyword>
<feature type="transmembrane region" description="Helical" evidence="1">
    <location>
        <begin position="12"/>
        <end position="36"/>
    </location>
</feature>
<accession>A0A6I4U7J4</accession>
<dbReference type="Proteomes" id="UP000429229">
    <property type="component" value="Unassembled WGS sequence"/>
</dbReference>
<organism evidence="2 3">
    <name type="scientific">Alteriqipengyuania halimionae</name>
    <dbReference type="NCBI Taxonomy" id="1926630"/>
    <lineage>
        <taxon>Bacteria</taxon>
        <taxon>Pseudomonadati</taxon>
        <taxon>Pseudomonadota</taxon>
        <taxon>Alphaproteobacteria</taxon>
        <taxon>Sphingomonadales</taxon>
        <taxon>Erythrobacteraceae</taxon>
        <taxon>Alteriqipengyuania</taxon>
    </lineage>
</organism>
<evidence type="ECO:0000313" key="2">
    <source>
        <dbReference type="EMBL" id="MXP10873.1"/>
    </source>
</evidence>
<comment type="caution">
    <text evidence="2">The sequence shown here is derived from an EMBL/GenBank/DDBJ whole genome shotgun (WGS) entry which is preliminary data.</text>
</comment>
<proteinExistence type="predicted"/>
<dbReference type="AlphaFoldDB" id="A0A6I4U7J4"/>
<feature type="transmembrane region" description="Helical" evidence="1">
    <location>
        <begin position="189"/>
        <end position="208"/>
    </location>
</feature>
<dbReference type="PANTHER" id="PTHR37314">
    <property type="entry name" value="SLR0142 PROTEIN"/>
    <property type="match status" value="1"/>
</dbReference>
<evidence type="ECO:0000313" key="3">
    <source>
        <dbReference type="Proteomes" id="UP000429229"/>
    </source>
</evidence>
<keyword evidence="1" id="KW-0472">Membrane</keyword>
<gene>
    <name evidence="2" type="ORF">GRI68_11855</name>
</gene>
<reference evidence="2 3" key="1">
    <citation type="submission" date="2019-12" db="EMBL/GenBank/DDBJ databases">
        <title>Genomic-based taxomic classification of the family Erythrobacteraceae.</title>
        <authorList>
            <person name="Xu L."/>
        </authorList>
    </citation>
    <scope>NUCLEOTIDE SEQUENCE [LARGE SCALE GENOMIC DNA]</scope>
    <source>
        <strain evidence="2 3">LMG 29519</strain>
    </source>
</reference>
<feature type="transmembrane region" description="Helical" evidence="1">
    <location>
        <begin position="163"/>
        <end position="183"/>
    </location>
</feature>
<keyword evidence="1" id="KW-1133">Transmembrane helix</keyword>